<evidence type="ECO:0000313" key="3">
    <source>
        <dbReference type="Proteomes" id="UP000475079"/>
    </source>
</evidence>
<keyword evidence="1" id="KW-0812">Transmembrane</keyword>
<dbReference type="RefSeq" id="WP_048242210.1">
    <property type="nucleotide sequence ID" value="NZ_WHIY01000028.1"/>
</dbReference>
<accession>A0A6L5EFS4</accession>
<feature type="transmembrane region" description="Helical" evidence="1">
    <location>
        <begin position="32"/>
        <end position="52"/>
    </location>
</feature>
<feature type="transmembrane region" description="Helical" evidence="1">
    <location>
        <begin position="72"/>
        <end position="88"/>
    </location>
</feature>
<keyword evidence="1" id="KW-1133">Transmembrane helix</keyword>
<feature type="transmembrane region" description="Helical" evidence="1">
    <location>
        <begin position="100"/>
        <end position="119"/>
    </location>
</feature>
<dbReference type="InterPro" id="IPR046638">
    <property type="entry name" value="DUF6750"/>
</dbReference>
<dbReference type="Pfam" id="PF20535">
    <property type="entry name" value="DUF6750"/>
    <property type="match status" value="1"/>
</dbReference>
<keyword evidence="3" id="KW-1185">Reference proteome</keyword>
<proteinExistence type="predicted"/>
<protein>
    <submittedName>
        <fullName evidence="2">Conjugal transfer protein TraR</fullName>
    </submittedName>
</protein>
<organism evidence="2 3">
    <name type="scientific">Citrobacter telavivensis</name>
    <dbReference type="NCBI Taxonomy" id="2653932"/>
    <lineage>
        <taxon>Bacteria</taxon>
        <taxon>Pseudomonadati</taxon>
        <taxon>Pseudomonadota</taxon>
        <taxon>Gammaproteobacteria</taxon>
        <taxon>Enterobacterales</taxon>
        <taxon>Enterobacteriaceae</taxon>
        <taxon>Citrobacter</taxon>
    </lineage>
</organism>
<dbReference type="AlphaFoldDB" id="A0A6L5EFS4"/>
<reference evidence="2 3" key="1">
    <citation type="submission" date="2019-10" db="EMBL/GenBank/DDBJ databases">
        <title>Characterization of a new Citrobacter species.</title>
        <authorList>
            <person name="Goncalves Ribeiro T."/>
            <person name="Izdebski R."/>
            <person name="Urbanowicz P."/>
            <person name="Carmeli Y."/>
            <person name="Gniadkowski M."/>
            <person name="Peixe L."/>
        </authorList>
    </citation>
    <scope>NUCLEOTIDE SEQUENCE [LARGE SCALE GENOMIC DNA]</scope>
    <source>
        <strain evidence="2 3">NMI7905_11</strain>
    </source>
</reference>
<comment type="caution">
    <text evidence="2">The sequence shown here is derived from an EMBL/GenBank/DDBJ whole genome shotgun (WGS) entry which is preliminary data.</text>
</comment>
<gene>
    <name evidence="2" type="ORF">GBB84_26060</name>
</gene>
<evidence type="ECO:0000313" key="2">
    <source>
        <dbReference type="EMBL" id="MPQ54347.1"/>
    </source>
</evidence>
<sequence>MSLFRALTARLYAVVFYIQLTRMALRERAVRGLLALTIGLLPGISLADGDIADMFDSAAAGAKRAKTSGLDIFQMVGLFIFGASLLAFKKVGSHPQVTLGRCVAGLLIGAGLFIIPELISRSQKQMGTSSITIN</sequence>
<dbReference type="EMBL" id="WHIY01000028">
    <property type="protein sequence ID" value="MPQ54347.1"/>
    <property type="molecule type" value="Genomic_DNA"/>
</dbReference>
<keyword evidence="1" id="KW-0472">Membrane</keyword>
<evidence type="ECO:0000256" key="1">
    <source>
        <dbReference type="SAM" id="Phobius"/>
    </source>
</evidence>
<dbReference type="Proteomes" id="UP000475079">
    <property type="component" value="Unassembled WGS sequence"/>
</dbReference>
<name>A0A6L5EFS4_9ENTR</name>